<protein>
    <recommendedName>
        <fullName evidence="3">Transposase</fullName>
    </recommendedName>
</protein>
<evidence type="ECO:0008006" key="3">
    <source>
        <dbReference type="Google" id="ProtNLM"/>
    </source>
</evidence>
<gene>
    <name evidence="1" type="ORF">WG900_14985</name>
</gene>
<proteinExistence type="predicted"/>
<sequence length="107" mass="12066">MKDWFDGEVLKHVIDMIGIFPIGSVVRLRSDRLAMVVDQDPADYSRPRLRTFWSIPQARLVRSEYVELGSCYCTDEIVASLEPEEFGIADFAALRERLFALAGKAAG</sequence>
<evidence type="ECO:0000313" key="1">
    <source>
        <dbReference type="EMBL" id="MEJ6011224.1"/>
    </source>
</evidence>
<dbReference type="RefSeq" id="WP_339968230.1">
    <property type="nucleotide sequence ID" value="NZ_JBBHJY010000008.1"/>
</dbReference>
<dbReference type="EMBL" id="JBBHJY010000008">
    <property type="protein sequence ID" value="MEJ6011224.1"/>
    <property type="molecule type" value="Genomic_DNA"/>
</dbReference>
<evidence type="ECO:0000313" key="2">
    <source>
        <dbReference type="Proteomes" id="UP001379235"/>
    </source>
</evidence>
<organism evidence="1 2">
    <name type="scientific">Novosphingobium aquae</name>
    <dbReference type="NCBI Taxonomy" id="3133435"/>
    <lineage>
        <taxon>Bacteria</taxon>
        <taxon>Pseudomonadati</taxon>
        <taxon>Pseudomonadota</taxon>
        <taxon>Alphaproteobacteria</taxon>
        <taxon>Sphingomonadales</taxon>
        <taxon>Sphingomonadaceae</taxon>
        <taxon>Novosphingobium</taxon>
    </lineage>
</organism>
<reference evidence="1 2" key="1">
    <citation type="submission" date="2024-03" db="EMBL/GenBank/DDBJ databases">
        <authorList>
            <person name="Jo J.-H."/>
        </authorList>
    </citation>
    <scope>NUCLEOTIDE SEQUENCE [LARGE SCALE GENOMIC DNA]</scope>
    <source>
        <strain evidence="1 2">AS3R-12</strain>
    </source>
</reference>
<dbReference type="Proteomes" id="UP001379235">
    <property type="component" value="Unassembled WGS sequence"/>
</dbReference>
<comment type="caution">
    <text evidence="1">The sequence shown here is derived from an EMBL/GenBank/DDBJ whole genome shotgun (WGS) entry which is preliminary data.</text>
</comment>
<accession>A0ABU8SB77</accession>
<name>A0ABU8SB77_9SPHN</name>
<keyword evidence="2" id="KW-1185">Reference proteome</keyword>